<name>A0A4U2YK38_9ACTN</name>
<dbReference type="PANTHER" id="PTHR21666">
    <property type="entry name" value="PEPTIDASE-RELATED"/>
    <property type="match status" value="1"/>
</dbReference>
<dbReference type="CDD" id="cd12797">
    <property type="entry name" value="M23_peptidase"/>
    <property type="match status" value="1"/>
</dbReference>
<protein>
    <submittedName>
        <fullName evidence="4">M23 family metallopeptidase</fullName>
    </submittedName>
</protein>
<keyword evidence="5" id="KW-1185">Reference proteome</keyword>
<gene>
    <name evidence="4" type="ORF">FC770_12255</name>
</gene>
<dbReference type="InterPro" id="IPR011055">
    <property type="entry name" value="Dup_hybrid_motif"/>
</dbReference>
<comment type="caution">
    <text evidence="4">The sequence shown here is derived from an EMBL/GenBank/DDBJ whole genome shotgun (WGS) entry which is preliminary data.</text>
</comment>
<dbReference type="Gene3D" id="2.70.70.10">
    <property type="entry name" value="Glucose Permease (Domain IIA)"/>
    <property type="match status" value="1"/>
</dbReference>
<keyword evidence="1 2" id="KW-0732">Signal</keyword>
<dbReference type="RefSeq" id="WP_137066528.1">
    <property type="nucleotide sequence ID" value="NZ_CP040748.1"/>
</dbReference>
<dbReference type="OrthoDB" id="5245088at2"/>
<feature type="chain" id="PRO_5020988452" evidence="2">
    <location>
        <begin position="46"/>
        <end position="225"/>
    </location>
</feature>
<dbReference type="InterPro" id="IPR016047">
    <property type="entry name" value="M23ase_b-sheet_dom"/>
</dbReference>
<evidence type="ECO:0000313" key="4">
    <source>
        <dbReference type="EMBL" id="TKI61547.1"/>
    </source>
</evidence>
<dbReference type="Pfam" id="PF01551">
    <property type="entry name" value="Peptidase_M23"/>
    <property type="match status" value="1"/>
</dbReference>
<evidence type="ECO:0000313" key="5">
    <source>
        <dbReference type="Proteomes" id="UP000307808"/>
    </source>
</evidence>
<dbReference type="SUPFAM" id="SSF51261">
    <property type="entry name" value="Duplicated hybrid motif"/>
    <property type="match status" value="1"/>
</dbReference>
<proteinExistence type="predicted"/>
<evidence type="ECO:0000259" key="3">
    <source>
        <dbReference type="Pfam" id="PF01551"/>
    </source>
</evidence>
<evidence type="ECO:0000256" key="2">
    <source>
        <dbReference type="SAM" id="SignalP"/>
    </source>
</evidence>
<sequence>MKHPCSPAATSAERPRARRLATRLLALSLLLPVALSLLPAAPAEAAIEGPAVTPRGVWPLDGETRVVQGFTPPDERWGRGHRGVDLAGTPAQQVKAALEGTVAFVGRIAGRGVVVVSHGETRTTYEPVLAAVAKGDTVAAGELLGWLHPTGSHCAPAACLHWGWRRGEEYLDPLTIVGGGPVRLLPLWREEPAPGGWSVPTWVANGLAPLGLLPRPTHARGWAWR</sequence>
<reference evidence="4 5" key="1">
    <citation type="submission" date="2019-04" db="EMBL/GenBank/DDBJ databases">
        <authorList>
            <person name="Dong K."/>
        </authorList>
    </citation>
    <scope>NUCLEOTIDE SEQUENCE [LARGE SCALE GENOMIC DNA]</scope>
    <source>
        <strain evidence="5">dk3543</strain>
    </source>
</reference>
<accession>A0A4U2YK38</accession>
<feature type="domain" description="M23ase beta-sheet core" evidence="3">
    <location>
        <begin position="80"/>
        <end position="173"/>
    </location>
</feature>
<dbReference type="Proteomes" id="UP000307808">
    <property type="component" value="Unassembled WGS sequence"/>
</dbReference>
<dbReference type="EMBL" id="SZPY01000003">
    <property type="protein sequence ID" value="TKI61547.1"/>
    <property type="molecule type" value="Genomic_DNA"/>
</dbReference>
<dbReference type="InterPro" id="IPR050570">
    <property type="entry name" value="Cell_wall_metabolism_enzyme"/>
</dbReference>
<evidence type="ECO:0000256" key="1">
    <source>
        <dbReference type="ARBA" id="ARBA00022729"/>
    </source>
</evidence>
<dbReference type="GO" id="GO:0004222">
    <property type="term" value="F:metalloendopeptidase activity"/>
    <property type="evidence" value="ECO:0007669"/>
    <property type="project" value="TreeGrafter"/>
</dbReference>
<dbReference type="PANTHER" id="PTHR21666:SF289">
    <property type="entry name" value="L-ALA--D-GLU ENDOPEPTIDASE"/>
    <property type="match status" value="1"/>
</dbReference>
<dbReference type="AlphaFoldDB" id="A0A4U2YK38"/>
<feature type="signal peptide" evidence="2">
    <location>
        <begin position="1"/>
        <end position="45"/>
    </location>
</feature>
<organism evidence="4 5">
    <name type="scientific">Nocardioides jishulii</name>
    <dbReference type="NCBI Taxonomy" id="2575440"/>
    <lineage>
        <taxon>Bacteria</taxon>
        <taxon>Bacillati</taxon>
        <taxon>Actinomycetota</taxon>
        <taxon>Actinomycetes</taxon>
        <taxon>Propionibacteriales</taxon>
        <taxon>Nocardioidaceae</taxon>
        <taxon>Nocardioides</taxon>
    </lineage>
</organism>